<name>A0A0J7YND7_BETVV</name>
<accession>A0A0J7YND7</accession>
<dbReference type="Gramene" id="KMS64643">
    <property type="protein sequence ID" value="KMS64643"/>
    <property type="gene ID" value="BVRB_018170"/>
</dbReference>
<dbReference type="OrthoDB" id="1752322at2759"/>
<reference evidence="1 2" key="1">
    <citation type="journal article" date="2014" name="Nature">
        <title>The genome of the recently domesticated crop plant sugar beet (Beta vulgaris).</title>
        <authorList>
            <person name="Dohm J.C."/>
            <person name="Minoche A.E."/>
            <person name="Holtgrawe D."/>
            <person name="Capella-Gutierrez S."/>
            <person name="Zakrzewski F."/>
            <person name="Tafer H."/>
            <person name="Rupp O."/>
            <person name="Sorensen T.R."/>
            <person name="Stracke R."/>
            <person name="Reinhardt R."/>
            <person name="Goesmann A."/>
            <person name="Kraft T."/>
            <person name="Schulz B."/>
            <person name="Stadler P.F."/>
            <person name="Schmidt T."/>
            <person name="Gabaldon T."/>
            <person name="Lehrach H."/>
            <person name="Weisshaar B."/>
            <person name="Himmelbauer H."/>
        </authorList>
    </citation>
    <scope>NUCLEOTIDE SEQUENCE [LARGE SCALE GENOMIC DNA]</scope>
    <source>
        <tissue evidence="1">Taproot</tissue>
    </source>
</reference>
<keyword evidence="2" id="KW-1185">Reference proteome</keyword>
<dbReference type="Proteomes" id="UP000035740">
    <property type="component" value="Unassembled WGS sequence"/>
</dbReference>
<dbReference type="EMBL" id="KQ126298">
    <property type="protein sequence ID" value="KMS64643.1"/>
    <property type="molecule type" value="Genomic_DNA"/>
</dbReference>
<gene>
    <name evidence="1" type="ORF">BVRB_018170</name>
</gene>
<organism evidence="1 2">
    <name type="scientific">Beta vulgaris subsp. vulgaris</name>
    <name type="common">Beet</name>
    <dbReference type="NCBI Taxonomy" id="3555"/>
    <lineage>
        <taxon>Eukaryota</taxon>
        <taxon>Viridiplantae</taxon>
        <taxon>Streptophyta</taxon>
        <taxon>Embryophyta</taxon>
        <taxon>Tracheophyta</taxon>
        <taxon>Spermatophyta</taxon>
        <taxon>Magnoliopsida</taxon>
        <taxon>eudicotyledons</taxon>
        <taxon>Gunneridae</taxon>
        <taxon>Pentapetalae</taxon>
        <taxon>Caryophyllales</taxon>
        <taxon>Chenopodiaceae</taxon>
        <taxon>Betoideae</taxon>
        <taxon>Beta</taxon>
    </lineage>
</organism>
<proteinExistence type="predicted"/>
<protein>
    <submittedName>
        <fullName evidence="1">Uncharacterized protein</fullName>
    </submittedName>
</protein>
<evidence type="ECO:0000313" key="2">
    <source>
        <dbReference type="Proteomes" id="UP000035740"/>
    </source>
</evidence>
<dbReference type="AlphaFoldDB" id="A0A0J7YND7"/>
<sequence>MTELDANGNPYEKSGFRDIPAWYRALCDKYPNPTIVKEGSKIRAMEEKEHENLRKKDNPMLQLSYKNIVSHVIRAMPVDTKEAQENFRKLLCYFLICFYVDAPSDDVGDVHHFADVADLEKFEKICSAQVMLRNIVDYAGKVSYQSDKSYITCNSSVVEVRFSLCTLFFPFVNKVVSSILGISRHQVLKVVSCFNTCVLLLGLL</sequence>
<evidence type="ECO:0000313" key="1">
    <source>
        <dbReference type="EMBL" id="KMS64643.1"/>
    </source>
</evidence>